<gene>
    <name evidence="2" type="ORF">SSYRP_v1c04980</name>
</gene>
<feature type="transmembrane region" description="Helical" evidence="1">
    <location>
        <begin position="6"/>
        <end position="29"/>
    </location>
</feature>
<accession>R4UIW0</accession>
<dbReference type="Proteomes" id="UP000013963">
    <property type="component" value="Chromosome"/>
</dbReference>
<evidence type="ECO:0000313" key="3">
    <source>
        <dbReference type="Proteomes" id="UP000013963"/>
    </source>
</evidence>
<organism evidence="2 3">
    <name type="scientific">Spiroplasma syrphidicola EA-1</name>
    <dbReference type="NCBI Taxonomy" id="1276229"/>
    <lineage>
        <taxon>Bacteria</taxon>
        <taxon>Bacillati</taxon>
        <taxon>Mycoplasmatota</taxon>
        <taxon>Mollicutes</taxon>
        <taxon>Entomoplasmatales</taxon>
        <taxon>Spiroplasmataceae</taxon>
        <taxon>Spiroplasma</taxon>
    </lineage>
</organism>
<dbReference type="KEGG" id="ssyr:SSYRP_v1c04980"/>
<dbReference type="PATRIC" id="fig|1276229.3.peg.493"/>
<evidence type="ECO:0000256" key="1">
    <source>
        <dbReference type="SAM" id="Phobius"/>
    </source>
</evidence>
<dbReference type="STRING" id="1276229.SSYRP_v1c04980"/>
<evidence type="ECO:0008006" key="4">
    <source>
        <dbReference type="Google" id="ProtNLM"/>
    </source>
</evidence>
<feature type="transmembrane region" description="Helical" evidence="1">
    <location>
        <begin position="139"/>
        <end position="158"/>
    </location>
</feature>
<keyword evidence="3" id="KW-1185">Reference proteome</keyword>
<dbReference type="OrthoDB" id="390198at2"/>
<feature type="transmembrane region" description="Helical" evidence="1">
    <location>
        <begin position="178"/>
        <end position="197"/>
    </location>
</feature>
<dbReference type="HOGENOM" id="CLU_1065208_0_0_14"/>
<dbReference type="AlphaFoldDB" id="R4UIW0"/>
<evidence type="ECO:0000313" key="2">
    <source>
        <dbReference type="EMBL" id="AGM26090.1"/>
    </source>
</evidence>
<dbReference type="EMBL" id="CP005078">
    <property type="protein sequence ID" value="AGM26090.1"/>
    <property type="molecule type" value="Genomic_DNA"/>
</dbReference>
<name>R4UIW0_9MOLU</name>
<proteinExistence type="predicted"/>
<keyword evidence="1" id="KW-0472">Membrane</keyword>
<reference evidence="2 3" key="1">
    <citation type="journal article" date="2013" name="Genome Biol. Evol.">
        <title>Complete genomes of two dipteran-associated spiroplasmas provided insights into the origin, dynamics, and impacts of viral invasion in spiroplasma.</title>
        <authorList>
            <person name="Ku C."/>
            <person name="Lo W.S."/>
            <person name="Chen L.L."/>
            <person name="Kuo C.H."/>
        </authorList>
    </citation>
    <scope>NUCLEOTIDE SEQUENCE [LARGE SCALE GENOMIC DNA]</scope>
    <source>
        <strain evidence="2">EA-1</strain>
    </source>
</reference>
<keyword evidence="1" id="KW-1133">Transmembrane helix</keyword>
<keyword evidence="1" id="KW-0812">Transmembrane</keyword>
<protein>
    <recommendedName>
        <fullName evidence="4">Transmembrane protein</fullName>
    </recommendedName>
</protein>
<sequence length="261" mass="30923">MFLGSNNFTFILIAVLFLFHLIFIFYIWLMYRNIIMPTEFHNNNSNNKMQAIEIGEKYLLQNNITALELKYNLKNYSIDKIYQNKILLINDLSVNNVNLSLTGLGLDYVLGKVFFGSELFKKNSTIKSIRFWLFQAPKLFLFLFYFFILLNIIFVVVVNLKPSILDNEIINIINKYQLFSLFPILMGGLYLVCLAMSPKLKENLENLYESKMKKFVREEFPDFFGDWLNARLYARSNRFTYLVGYNFIFKHNYKYTGPFGL</sequence>
<dbReference type="RefSeq" id="WP_016340736.1">
    <property type="nucleotide sequence ID" value="NC_021284.1"/>
</dbReference>